<feature type="compositionally biased region" description="Polar residues" evidence="1">
    <location>
        <begin position="131"/>
        <end position="140"/>
    </location>
</feature>
<organism evidence="2 3">
    <name type="scientific">Leishmania panamensis</name>
    <dbReference type="NCBI Taxonomy" id="5679"/>
    <lineage>
        <taxon>Eukaryota</taxon>
        <taxon>Discoba</taxon>
        <taxon>Euglenozoa</taxon>
        <taxon>Kinetoplastea</taxon>
        <taxon>Metakinetoplastina</taxon>
        <taxon>Trypanosomatida</taxon>
        <taxon>Trypanosomatidae</taxon>
        <taxon>Leishmaniinae</taxon>
        <taxon>Leishmania</taxon>
        <taxon>Leishmania guyanensis species complex</taxon>
    </lineage>
</organism>
<keyword evidence="2" id="KW-0489">Methyltransferase</keyword>
<dbReference type="AlphaFoldDB" id="A0A088RNJ4"/>
<dbReference type="InterPro" id="IPR029063">
    <property type="entry name" value="SAM-dependent_MTases_sf"/>
</dbReference>
<keyword evidence="3" id="KW-1185">Reference proteome</keyword>
<evidence type="ECO:0000313" key="3">
    <source>
        <dbReference type="Proteomes" id="UP000063063"/>
    </source>
</evidence>
<feature type="region of interest" description="Disordered" evidence="1">
    <location>
        <begin position="127"/>
        <end position="159"/>
    </location>
</feature>
<dbReference type="KEGG" id="lpan:LPMP_190720"/>
<dbReference type="InterPro" id="IPR026669">
    <property type="entry name" value="Arsenite_MeTrfase-like"/>
</dbReference>
<dbReference type="GeneID" id="22574126"/>
<dbReference type="EMBL" id="CP009388">
    <property type="protein sequence ID" value="AIN97415.1"/>
    <property type="molecule type" value="Genomic_DNA"/>
</dbReference>
<protein>
    <submittedName>
        <fullName evidence="2">SAM-dependent methyltransferase, putative</fullName>
    </submittedName>
</protein>
<dbReference type="VEuPathDB" id="TriTrypDB:LPMP_190720"/>
<name>A0A088RNJ4_LEIPA</name>
<reference evidence="2 3" key="1">
    <citation type="journal article" date="2015" name="Sci. Rep.">
        <title>The genome of Leishmania panamensis: insights into genomics of the L. (Viannia) subgenus.</title>
        <authorList>
            <person name="Llanes A."/>
            <person name="Restrepo C.M."/>
            <person name="Vecchio G.D."/>
            <person name="Anguizola F.J."/>
            <person name="Lleonart R."/>
        </authorList>
    </citation>
    <scope>NUCLEOTIDE SEQUENCE [LARGE SCALE GENOMIC DNA]</scope>
    <source>
        <strain evidence="2 3">MHOM/PA/94/PSC-1</strain>
    </source>
</reference>
<dbReference type="eggNOG" id="ENOG502QTI1">
    <property type="taxonomic scope" value="Eukaryota"/>
</dbReference>
<dbReference type="PANTHER" id="PTHR43675">
    <property type="entry name" value="ARSENITE METHYLTRANSFERASE"/>
    <property type="match status" value="1"/>
</dbReference>
<evidence type="ECO:0000313" key="2">
    <source>
        <dbReference type="EMBL" id="AIN97415.1"/>
    </source>
</evidence>
<keyword evidence="2" id="KW-0808">Transferase</keyword>
<dbReference type="PANTHER" id="PTHR43675:SF1">
    <property type="entry name" value="RIKEN CDNA 2700097O09 GENE"/>
    <property type="match status" value="1"/>
</dbReference>
<evidence type="ECO:0000256" key="1">
    <source>
        <dbReference type="SAM" id="MobiDB-lite"/>
    </source>
</evidence>
<dbReference type="SUPFAM" id="SSF53335">
    <property type="entry name" value="S-adenosyl-L-methionine-dependent methyltransferases"/>
    <property type="match status" value="1"/>
</dbReference>
<dbReference type="Proteomes" id="UP000063063">
    <property type="component" value="Chromosome 19"/>
</dbReference>
<dbReference type="RefSeq" id="XP_010698068.1">
    <property type="nucleotide sequence ID" value="XM_010699766.1"/>
</dbReference>
<dbReference type="GO" id="GO:0008168">
    <property type="term" value="F:methyltransferase activity"/>
    <property type="evidence" value="ECO:0007669"/>
    <property type="project" value="TreeGrafter"/>
</dbReference>
<dbReference type="VEuPathDB" id="TriTrypDB:LPAL13_000052100"/>
<feature type="compositionally biased region" description="Basic residues" evidence="1">
    <location>
        <begin position="479"/>
        <end position="491"/>
    </location>
</feature>
<proteinExistence type="predicted"/>
<accession>A0A088RNJ4</accession>
<feature type="region of interest" description="Disordered" evidence="1">
    <location>
        <begin position="468"/>
        <end position="504"/>
    </location>
</feature>
<dbReference type="OrthoDB" id="15794at2759"/>
<sequence>MGRVESMLSALTPILKRHQLGSWKPAEVERLCTMLRKYGKHEPQEKCGTYCNSGITTTAASLPSPSSAPSPPSSRDDNVQGESDTDEEAFVGAISEVDRCLNLVRNFLKRRMPFGVVVEPTVPAGIAEPQAPQSSITGTSSKKRARSPSGEARVSAPASNGVHSGAAVVAAPVYAVDAFLYSEADIEKLVEAKKVAREYCCRCGSTDIRLSEFITHSFSQDQLLYLSCFLLPHLLEVVVASDEASRPLSIVDVGSRLGIVLWACAFALQWGILAPQRSVAAAPEVQLVGIELDATFVKISQDTVRRFFAPRRRHAPKLSLPLQTAGAGDVSRELADVSSSIQLLQSDCFEGDAAAALCSSALVVMHNVFEYFCASAVEHARCWLKLHRLVHRSGQLLVCSPALEVTFGTFTDEVWLQACQLENEKDAGATSTPLAWLESYVEPFDTNDVTSDFLTLRALSREGCNSDGDGAVHDENQHDRHHGHRCGHLHHSRSEADEGDEEAVSEAVEQIQRIYVYRVK</sequence>
<gene>
    <name evidence="2" type="ORF">LPMP_190720</name>
</gene>
<feature type="region of interest" description="Disordered" evidence="1">
    <location>
        <begin position="60"/>
        <end position="86"/>
    </location>
</feature>